<dbReference type="AlphaFoldDB" id="A0AAD5Q2Z5"/>
<evidence type="ECO:0000313" key="2">
    <source>
        <dbReference type="Proteomes" id="UP001209570"/>
    </source>
</evidence>
<dbReference type="Proteomes" id="UP001209570">
    <property type="component" value="Unassembled WGS sequence"/>
</dbReference>
<accession>A0AAD5Q2Z5</accession>
<organism evidence="1 2">
    <name type="scientific">Pythium insidiosum</name>
    <name type="common">Pythiosis disease agent</name>
    <dbReference type="NCBI Taxonomy" id="114742"/>
    <lineage>
        <taxon>Eukaryota</taxon>
        <taxon>Sar</taxon>
        <taxon>Stramenopiles</taxon>
        <taxon>Oomycota</taxon>
        <taxon>Peronosporomycetes</taxon>
        <taxon>Pythiales</taxon>
        <taxon>Pythiaceae</taxon>
        <taxon>Pythium</taxon>
    </lineage>
</organism>
<name>A0AAD5Q2Z5_PYTIN</name>
<keyword evidence="2" id="KW-1185">Reference proteome</keyword>
<reference evidence="1" key="1">
    <citation type="submission" date="2021-12" db="EMBL/GenBank/DDBJ databases">
        <title>Prjna785345.</title>
        <authorList>
            <person name="Rujirawat T."/>
            <person name="Krajaejun T."/>
        </authorList>
    </citation>
    <scope>NUCLEOTIDE SEQUENCE</scope>
    <source>
        <strain evidence="1">Pi057C3</strain>
    </source>
</reference>
<proteinExistence type="predicted"/>
<evidence type="ECO:0000313" key="1">
    <source>
        <dbReference type="EMBL" id="KAJ0394000.1"/>
    </source>
</evidence>
<protein>
    <submittedName>
        <fullName evidence="1">Uncharacterized protein</fullName>
    </submittedName>
</protein>
<comment type="caution">
    <text evidence="1">The sequence shown here is derived from an EMBL/GenBank/DDBJ whole genome shotgun (WGS) entry which is preliminary data.</text>
</comment>
<dbReference type="Gene3D" id="3.80.10.10">
    <property type="entry name" value="Ribonuclease Inhibitor"/>
    <property type="match status" value="1"/>
</dbReference>
<dbReference type="InterPro" id="IPR032675">
    <property type="entry name" value="LRR_dom_sf"/>
</dbReference>
<gene>
    <name evidence="1" type="ORF">P43SY_009885</name>
</gene>
<sequence>MEQLHSSLLSAISQASASAAWSTDRQSNVRPHLFVTNDNEWSASSGASPVVIPSVSDWIRVPLFARSDARDDPCILRKRAVIDAICRVANAGVLPWRRHPDIWEKLVGPPSPASLGPDWDAVSCYHPTPPLPRFVIDFCNNEMTSEAVDQAVQFLTGASSDSQSFVPAEILRLAPDAPSTRVEVSLSLGSWGSPTAQFDTMLEMIQRFEDYDEESVGQVQFVITSLILGGVEVRSHQITRLQELVTRNSQRVSIRHLNLGDALVKWADDSTLTAIQQFFAALLRDDRVNPLTALVFDGKLLSLECMIALASALRYNRHLRFLSLGSKPLRSCNWFSSTVKNITRTLLSSCPALQQVRLSAATAVSPDDHDTLALLHRLDVLYLESAPFSRPLFAPDRARPLQLLTKLLSVPSCQLRYVSVPLDGPSADDWTAFSDALAANTSVEFVQIVNVSGPSVARLQSLMERERRRIVHRPATKLAFLSVVRHRQAMRPRSGHLDAGIVSNIFALAATEADVADMVAVDFVNQ</sequence>
<dbReference type="SUPFAM" id="SSF52047">
    <property type="entry name" value="RNI-like"/>
    <property type="match status" value="1"/>
</dbReference>
<dbReference type="EMBL" id="JAKCXM010000442">
    <property type="protein sequence ID" value="KAJ0394000.1"/>
    <property type="molecule type" value="Genomic_DNA"/>
</dbReference>